<evidence type="ECO:0000313" key="6">
    <source>
        <dbReference type="Proteomes" id="UP000623678"/>
    </source>
</evidence>
<dbReference type="InterPro" id="IPR036286">
    <property type="entry name" value="LexA/Signal_pep-like_sf"/>
</dbReference>
<evidence type="ECO:0000256" key="3">
    <source>
        <dbReference type="ARBA" id="ARBA00023163"/>
    </source>
</evidence>
<dbReference type="InterPro" id="IPR039418">
    <property type="entry name" value="LexA-like"/>
</dbReference>
<keyword evidence="3" id="KW-0804">Transcription</keyword>
<keyword evidence="6" id="KW-1185">Reference proteome</keyword>
<accession>A0A926ELM9</accession>
<name>A0A926ELM9_9FIRM</name>
<reference evidence="5" key="1">
    <citation type="submission" date="2020-08" db="EMBL/GenBank/DDBJ databases">
        <title>Genome public.</title>
        <authorList>
            <person name="Liu C."/>
            <person name="Sun Q."/>
        </authorList>
    </citation>
    <scope>NUCLEOTIDE SEQUENCE</scope>
    <source>
        <strain evidence="5">NSJ-64</strain>
    </source>
</reference>
<dbReference type="SUPFAM" id="SSF47413">
    <property type="entry name" value="lambda repressor-like DNA-binding domains"/>
    <property type="match status" value="1"/>
</dbReference>
<dbReference type="Pfam" id="PF01381">
    <property type="entry name" value="HTH_3"/>
    <property type="match status" value="1"/>
</dbReference>
<dbReference type="SUPFAM" id="SSF51306">
    <property type="entry name" value="LexA/Signal peptidase"/>
    <property type="match status" value="1"/>
</dbReference>
<dbReference type="InterPro" id="IPR015927">
    <property type="entry name" value="Peptidase_S24_S26A/B/C"/>
</dbReference>
<dbReference type="Pfam" id="PF00717">
    <property type="entry name" value="Peptidase_S24"/>
    <property type="match status" value="1"/>
</dbReference>
<keyword evidence="1" id="KW-0805">Transcription regulation</keyword>
<dbReference type="CDD" id="cd00093">
    <property type="entry name" value="HTH_XRE"/>
    <property type="match status" value="1"/>
</dbReference>
<comment type="caution">
    <text evidence="5">The sequence shown here is derived from an EMBL/GenBank/DDBJ whole genome shotgun (WGS) entry which is preliminary data.</text>
</comment>
<dbReference type="InterPro" id="IPR001387">
    <property type="entry name" value="Cro/C1-type_HTH"/>
</dbReference>
<gene>
    <name evidence="5" type="ORF">H8705_03535</name>
</gene>
<evidence type="ECO:0000256" key="2">
    <source>
        <dbReference type="ARBA" id="ARBA00023125"/>
    </source>
</evidence>
<dbReference type="Gene3D" id="1.10.260.40">
    <property type="entry name" value="lambda repressor-like DNA-binding domains"/>
    <property type="match status" value="1"/>
</dbReference>
<dbReference type="GO" id="GO:0003677">
    <property type="term" value="F:DNA binding"/>
    <property type="evidence" value="ECO:0007669"/>
    <property type="project" value="UniProtKB-KW"/>
</dbReference>
<dbReference type="SMART" id="SM00530">
    <property type="entry name" value="HTH_XRE"/>
    <property type="match status" value="1"/>
</dbReference>
<dbReference type="PANTHER" id="PTHR40661:SF3">
    <property type="entry name" value="FELS-1 PROPHAGE TRANSCRIPTIONAL REGULATOR"/>
    <property type="match status" value="1"/>
</dbReference>
<evidence type="ECO:0000313" key="5">
    <source>
        <dbReference type="EMBL" id="MBC8584645.1"/>
    </source>
</evidence>
<dbReference type="Gene3D" id="2.10.109.10">
    <property type="entry name" value="Umud Fragment, subunit A"/>
    <property type="match status" value="1"/>
</dbReference>
<evidence type="ECO:0000256" key="1">
    <source>
        <dbReference type="ARBA" id="ARBA00023015"/>
    </source>
</evidence>
<organism evidence="5 6">
    <name type="scientific">Youxingia wuxianensis</name>
    <dbReference type="NCBI Taxonomy" id="2763678"/>
    <lineage>
        <taxon>Bacteria</taxon>
        <taxon>Bacillati</taxon>
        <taxon>Bacillota</taxon>
        <taxon>Clostridia</taxon>
        <taxon>Eubacteriales</taxon>
        <taxon>Oscillospiraceae</taxon>
        <taxon>Youxingia</taxon>
    </lineage>
</organism>
<evidence type="ECO:0000259" key="4">
    <source>
        <dbReference type="PROSITE" id="PS50943"/>
    </source>
</evidence>
<dbReference type="Proteomes" id="UP000623678">
    <property type="component" value="Unassembled WGS sequence"/>
</dbReference>
<feature type="domain" description="HTH cro/C1-type" evidence="4">
    <location>
        <begin position="6"/>
        <end position="60"/>
    </location>
</feature>
<dbReference type="RefSeq" id="WP_262394468.1">
    <property type="nucleotide sequence ID" value="NZ_JACRTD010000002.1"/>
</dbReference>
<dbReference type="AlphaFoldDB" id="A0A926ELM9"/>
<dbReference type="PANTHER" id="PTHR40661">
    <property type="match status" value="1"/>
</dbReference>
<keyword evidence="2" id="KW-0238">DNA-binding</keyword>
<proteinExistence type="predicted"/>
<dbReference type="InterPro" id="IPR010982">
    <property type="entry name" value="Lambda_DNA-bd_dom_sf"/>
</dbReference>
<protein>
    <submittedName>
        <fullName evidence="5">Helix-turn-helix domain-containing protein</fullName>
    </submittedName>
</protein>
<sequence length="202" mass="22285">MFSQQLKTLRKQRKISQSALASLLHISQQAVGKWETGRSTPDPQTITKIAELFGVTTDCLLGHDSSCLSDGQQPGDEVMLPILGTVKAGYNALAFEEDYGMESAQVRNPKDYFYLIVNGDSMEPMISSGDLALVHRQPDVESGDLAVVIVNGEEGTLKKVIKKDGAVILQPFNQEYQTQIFIGQDIENLSIVGKVIETKRKW</sequence>
<dbReference type="PROSITE" id="PS50943">
    <property type="entry name" value="HTH_CROC1"/>
    <property type="match status" value="1"/>
</dbReference>
<dbReference type="EMBL" id="JACRTD010000002">
    <property type="protein sequence ID" value="MBC8584645.1"/>
    <property type="molecule type" value="Genomic_DNA"/>
</dbReference>
<dbReference type="CDD" id="cd06529">
    <property type="entry name" value="S24_LexA-like"/>
    <property type="match status" value="1"/>
</dbReference>